<organism evidence="4 5">
    <name type="scientific">Corynebacterium ulcerans FRC58</name>
    <dbReference type="NCBI Taxonomy" id="1408268"/>
    <lineage>
        <taxon>Bacteria</taxon>
        <taxon>Bacillati</taxon>
        <taxon>Actinomycetota</taxon>
        <taxon>Actinomycetes</taxon>
        <taxon>Mycobacteriales</taxon>
        <taxon>Corynebacteriaceae</taxon>
        <taxon>Corynebacterium</taxon>
    </lineage>
</organism>
<dbReference type="SUPFAM" id="SSF50939">
    <property type="entry name" value="Sialidases"/>
    <property type="match status" value="1"/>
</dbReference>
<protein>
    <recommendedName>
        <fullName evidence="3">DUF4185 domain-containing protein</fullName>
    </recommendedName>
</protein>
<feature type="region of interest" description="Disordered" evidence="1">
    <location>
        <begin position="45"/>
        <end position="67"/>
    </location>
</feature>
<reference evidence="4 5" key="1">
    <citation type="journal article" date="2014" name="Int. J. Syst. Evol. Microbiol.">
        <title>Draft Genome Sequence of Corynebacterium ulcerans FRC58, Isolated from the Bronchitic Aspiration of a Patient in France.</title>
        <authorList>
            <person name="Silva Ado S."/>
            <person name="Barauna R.A."/>
            <person name="de Sa P.C."/>
            <person name="das Gracas D.A."/>
            <person name="Carneiro A.R."/>
            <person name="Thouvenin M."/>
            <person name="Azevedo V."/>
            <person name="Badell E."/>
            <person name="Guiso N."/>
            <person name="da Silva A.L."/>
            <person name="Ramos R.T."/>
        </authorList>
    </citation>
    <scope>NUCLEOTIDE SEQUENCE [LARGE SCALE GENOMIC DNA]</scope>
    <source>
        <strain evidence="4 5">FRC58</strain>
    </source>
</reference>
<keyword evidence="5" id="KW-1185">Reference proteome</keyword>
<evidence type="ECO:0000313" key="5">
    <source>
        <dbReference type="Proteomes" id="UP000036185"/>
    </source>
</evidence>
<evidence type="ECO:0000259" key="3">
    <source>
        <dbReference type="Pfam" id="PF13810"/>
    </source>
</evidence>
<proteinExistence type="predicted"/>
<dbReference type="EMBL" id="CP011913">
    <property type="protein sequence ID" value="AKN76106.1"/>
    <property type="molecule type" value="Genomic_DNA"/>
</dbReference>
<dbReference type="Proteomes" id="UP000036185">
    <property type="component" value="Chromosome"/>
</dbReference>
<sequence>MRMTRRKTLTVAALITVSSFTSVSTGHAIDFGTITRLPSALFSGSSGSSGSSIPDAKPAPQRPNRISEGLTVTMLDDLFGRGKSDKFGILSGDLGEMVRLAKDGKEFAIIFGDSFTGEGLQGEWKSPIGLVAKLGEDGKIQILRPLNEGEKAEQLIEYEHKDRLTLLPSDVINIDGTIYMQAMWHKGLGNVIKTQIWKSTDQGKTWSSVNEIPASYMNEFGSLLSWENGDDGYVYMVSSKFGRAHSVYLTRFRSEHISDEQQWEHYNPTTSTWSTHTEGAPLTPILSNSVKAGEMSLRRIEGHWVLSMFNEETWAIEVRISEKIDQSWDQIKPAHVVVAGTGGWGAKQNENNFTQLYGGYITPFSTLADMNIVVSQWNTSNNSRYNSTQFNVKGLDKFFNVTPKLADAQPTPQAVTASPEGTADQSVIEVSEVTPVDPGKAATPEQEILESVAPVEVLPLTGAHDSEKN</sequence>
<evidence type="ECO:0000256" key="1">
    <source>
        <dbReference type="SAM" id="MobiDB-lite"/>
    </source>
</evidence>
<dbReference type="InterPro" id="IPR036278">
    <property type="entry name" value="Sialidase_sf"/>
</dbReference>
<dbReference type="InterPro" id="IPR025442">
    <property type="entry name" value="DUF4185"/>
</dbReference>
<dbReference type="Pfam" id="PF13810">
    <property type="entry name" value="DUF4185"/>
    <property type="match status" value="1"/>
</dbReference>
<feature type="chain" id="PRO_5046490791" description="DUF4185 domain-containing protein" evidence="2">
    <location>
        <begin position="29"/>
        <end position="469"/>
    </location>
</feature>
<feature type="signal peptide" evidence="2">
    <location>
        <begin position="1"/>
        <end position="28"/>
    </location>
</feature>
<dbReference type="CDD" id="cd15482">
    <property type="entry name" value="Sialidase_non-viral"/>
    <property type="match status" value="1"/>
</dbReference>
<dbReference type="RefSeq" id="WP_029975083.1">
    <property type="nucleotide sequence ID" value="NZ_CP011913.1"/>
</dbReference>
<feature type="domain" description="DUF4185" evidence="3">
    <location>
        <begin position="84"/>
        <end position="390"/>
    </location>
</feature>
<evidence type="ECO:0000313" key="4">
    <source>
        <dbReference type="EMBL" id="AKN76106.1"/>
    </source>
</evidence>
<keyword evidence="2" id="KW-0732">Signal</keyword>
<gene>
    <name evidence="4" type="ORF">CulFRC58_0252</name>
</gene>
<accession>A0ABN4GYE9</accession>
<evidence type="ECO:0000256" key="2">
    <source>
        <dbReference type="SAM" id="SignalP"/>
    </source>
</evidence>
<name>A0ABN4GYE9_CORUL</name>